<reference evidence="2" key="1">
    <citation type="journal article" date="2024" name="J. Gen. Virol.">
        <title>Novel phages of Pseudomonas syringae unveil numerous potential auxiliary metabolic genes.</title>
        <authorList>
            <person name="Feltin C."/>
            <person name="Garneau J.R."/>
            <person name="Morris C.E."/>
            <person name="Berard A."/>
            <person name="Torres-Barcelo C."/>
        </authorList>
    </citation>
    <scope>NUCLEOTIDE SEQUENCE</scope>
</reference>
<evidence type="ECO:0008006" key="3">
    <source>
        <dbReference type="Google" id="ProtNLM"/>
    </source>
</evidence>
<proteinExistence type="predicted"/>
<accession>A0AAU6W2A3</accession>
<evidence type="ECO:0000313" key="2">
    <source>
        <dbReference type="EMBL" id="XAI70591.1"/>
    </source>
</evidence>
<gene>
    <name evidence="2" type="ORF">Touem01_00062</name>
</gene>
<evidence type="ECO:0000256" key="1">
    <source>
        <dbReference type="SAM" id="MobiDB-lite"/>
    </source>
</evidence>
<feature type="region of interest" description="Disordered" evidence="1">
    <location>
        <begin position="149"/>
        <end position="172"/>
    </location>
</feature>
<sequence>MADLNIRFTFDLGSTLDIQGIVNKQVFPLLNQAVRAVAAKTASNWQANVYQAKLWSGEKDAYAASIKWHMTGDFTAVVESDYRYDREIENGRPARDLKKMLGTSVKVRRTEDGRRFLVIPIRHNVDKLEKSGLGPLASDLDASTIIGQSQRPSGEVTHLSPKAGMTPAKKQSPFLSNAKTKQAMTVNKNQYAWGDRLSKGAMKGAGIAPEVRRWASGMHKFDTSTPGGAKSSAYLTFRIMIEGSSGWVIPPQPGQNIAKKTVDDMQPKATKAFAEAIRRTLTPKS</sequence>
<dbReference type="EMBL" id="PP179325">
    <property type="protein sequence ID" value="XAI70591.1"/>
    <property type="molecule type" value="Genomic_DNA"/>
</dbReference>
<organism evidence="2">
    <name type="scientific">Pseudomonas phage Touem01</name>
    <dbReference type="NCBI Taxonomy" id="3138548"/>
    <lineage>
        <taxon>Viruses</taxon>
    </lineage>
</organism>
<name>A0AAU6W2A3_9VIRU</name>
<protein>
    <recommendedName>
        <fullName evidence="3">Tail protein</fullName>
    </recommendedName>
</protein>